<evidence type="ECO:0000256" key="1">
    <source>
        <dbReference type="ARBA" id="ARBA00022737"/>
    </source>
</evidence>
<dbReference type="CDD" id="cd17731">
    <property type="entry name" value="BRCT_TopBP1_rpt2_like"/>
    <property type="match status" value="1"/>
</dbReference>
<organism evidence="4 5">
    <name type="scientific">Mycena albidolilacea</name>
    <dbReference type="NCBI Taxonomy" id="1033008"/>
    <lineage>
        <taxon>Eukaryota</taxon>
        <taxon>Fungi</taxon>
        <taxon>Dikarya</taxon>
        <taxon>Basidiomycota</taxon>
        <taxon>Agaricomycotina</taxon>
        <taxon>Agaricomycetes</taxon>
        <taxon>Agaricomycetidae</taxon>
        <taxon>Agaricales</taxon>
        <taxon>Marasmiineae</taxon>
        <taxon>Mycenaceae</taxon>
        <taxon>Mycena</taxon>
    </lineage>
</organism>
<reference evidence="4" key="1">
    <citation type="submission" date="2023-03" db="EMBL/GenBank/DDBJ databases">
        <title>Massive genome expansion in bonnet fungi (Mycena s.s.) driven by repeated elements and novel gene families across ecological guilds.</title>
        <authorList>
            <consortium name="Lawrence Berkeley National Laboratory"/>
            <person name="Harder C.B."/>
            <person name="Miyauchi S."/>
            <person name="Viragh M."/>
            <person name="Kuo A."/>
            <person name="Thoen E."/>
            <person name="Andreopoulos B."/>
            <person name="Lu D."/>
            <person name="Skrede I."/>
            <person name="Drula E."/>
            <person name="Henrissat B."/>
            <person name="Morin E."/>
            <person name="Kohler A."/>
            <person name="Barry K."/>
            <person name="LaButti K."/>
            <person name="Morin E."/>
            <person name="Salamov A."/>
            <person name="Lipzen A."/>
            <person name="Mereny Z."/>
            <person name="Hegedus B."/>
            <person name="Baldrian P."/>
            <person name="Stursova M."/>
            <person name="Weitz H."/>
            <person name="Taylor A."/>
            <person name="Grigoriev I.V."/>
            <person name="Nagy L.G."/>
            <person name="Martin F."/>
            <person name="Kauserud H."/>
        </authorList>
    </citation>
    <scope>NUCLEOTIDE SEQUENCE</scope>
    <source>
        <strain evidence="4">CBHHK002</strain>
    </source>
</reference>
<dbReference type="Gene3D" id="3.40.50.10190">
    <property type="entry name" value="BRCT domain"/>
    <property type="match status" value="4"/>
</dbReference>
<dbReference type="AlphaFoldDB" id="A0AAD7F3I9"/>
<feature type="region of interest" description="Disordered" evidence="2">
    <location>
        <begin position="926"/>
        <end position="952"/>
    </location>
</feature>
<gene>
    <name evidence="4" type="ORF">DFH08DRAFT_828837</name>
</gene>
<evidence type="ECO:0000313" key="4">
    <source>
        <dbReference type="EMBL" id="KAJ7367567.1"/>
    </source>
</evidence>
<feature type="compositionally biased region" description="Polar residues" evidence="2">
    <location>
        <begin position="639"/>
        <end position="650"/>
    </location>
</feature>
<keyword evidence="1" id="KW-0677">Repeat</keyword>
<feature type="compositionally biased region" description="Low complexity" evidence="2">
    <location>
        <begin position="734"/>
        <end position="752"/>
    </location>
</feature>
<feature type="region of interest" description="Disordered" evidence="2">
    <location>
        <begin position="607"/>
        <end position="866"/>
    </location>
</feature>
<dbReference type="SMART" id="SM00292">
    <property type="entry name" value="BRCT"/>
    <property type="match status" value="4"/>
</dbReference>
<feature type="compositionally biased region" description="Low complexity" evidence="2">
    <location>
        <begin position="381"/>
        <end position="393"/>
    </location>
</feature>
<feature type="compositionally biased region" description="Low complexity" evidence="2">
    <location>
        <begin position="784"/>
        <end position="806"/>
    </location>
</feature>
<keyword evidence="5" id="KW-1185">Reference proteome</keyword>
<evidence type="ECO:0000256" key="2">
    <source>
        <dbReference type="SAM" id="MobiDB-lite"/>
    </source>
</evidence>
<feature type="region of interest" description="Disordered" evidence="2">
    <location>
        <begin position="878"/>
        <end position="905"/>
    </location>
</feature>
<dbReference type="GO" id="GO:0006270">
    <property type="term" value="P:DNA replication initiation"/>
    <property type="evidence" value="ECO:0007669"/>
    <property type="project" value="TreeGrafter"/>
</dbReference>
<dbReference type="GO" id="GO:0033314">
    <property type="term" value="P:mitotic DNA replication checkpoint signaling"/>
    <property type="evidence" value="ECO:0007669"/>
    <property type="project" value="TreeGrafter"/>
</dbReference>
<dbReference type="GO" id="GO:0007095">
    <property type="term" value="P:mitotic G2 DNA damage checkpoint signaling"/>
    <property type="evidence" value="ECO:0007669"/>
    <property type="project" value="TreeGrafter"/>
</dbReference>
<protein>
    <recommendedName>
        <fullName evidence="3">BRCT domain-containing protein</fullName>
    </recommendedName>
</protein>
<proteinExistence type="predicted"/>
<dbReference type="InterPro" id="IPR001357">
    <property type="entry name" value="BRCT_dom"/>
</dbReference>
<feature type="compositionally biased region" description="Basic residues" evidence="2">
    <location>
        <begin position="940"/>
        <end position="952"/>
    </location>
</feature>
<feature type="domain" description="BRCT" evidence="3">
    <location>
        <begin position="418"/>
        <end position="508"/>
    </location>
</feature>
<sequence length="952" mass="101768">MQRRGNKSKKVPNVRLRPAGADAMARARASPEQTSWWAADSQIIGSDDTVMIGGSCPRPFKNVIVCATGVLDKPALFKLALELGATSVSAFTDRVTHLVAEDHGGAKYLCALERKIPILLPSWITESHRIWQRGDDVDLAASVAKHRLPIFSGITLCISGVPDIVQRTKINRELTAQGGTYVKALERPVRVTHLLCAGEEETDKMRYAEKFNRAGEADPHIQLVWEEWFWDCLEFGGRFEESPYAARLPRPERRSTQSRAPPDSHSHQHAASANVPSTFDDDADDELIAPQRLPGMTLQLWGSLLKARGYAVDDARGTVGLSPAKAREIESEMRGEEAPVQQQEHALSVLSGGSFRRANSMQIDAEPSRGSGPFPRRADSNADVNSNSNVNVDGPQNAAAGPSKRVETSTAPVPPPDGPSTIFAGLRFLLLGETDTATVRGAIEEAGGVVVSQAAKVDADYIVVRLVSGSALYAAETSTSARAQYRTECWLERCILVERLCAPDEHASFAPIGVPLPVPGADRITLSFSGLDVSEACWVRRLLKALGITLAPTFSRRATHLLCPGGTGPKYDRAREWGVPVVGMGWLAAMARTGVVPGVDEFRVAPGDVVPPVEGGEGKTHSKAKGKDKGKGKADDTMQDITNSYDSQESPPRDLEGGGSGGGGFFLPPPPPPREMSFGQPDVSLSFGQPNASLGIGRPTTPSPSPSKKLLRRRSTGASPLPLVSHAVPAPTQSSTASSNRTMSSTSNSARTGPSGIRRAATLGGTVKHERVTAAPTARGPTGSSPARVPSSVSPSPLRRGVSVSPTKIPDHRTKALQESIVSLLGKRPAPATPEDAEPVGRAGKRGRAHRLKPQSRQPSDVLPVPVFEDRQLASVFGARRSFSPPDDEGSALEGLSMGTGTDEQSLRVMYEDPGQRAEQRRLASLIGIEPPEGEEQTKKKGPRRSARRSGF</sequence>
<dbReference type="EMBL" id="JARIHO010000001">
    <property type="protein sequence ID" value="KAJ7367567.1"/>
    <property type="molecule type" value="Genomic_DNA"/>
</dbReference>
<dbReference type="PANTHER" id="PTHR13561:SF20">
    <property type="entry name" value="DNA TOPOISOMERASE 2-BINDING PROTEIN 1"/>
    <property type="match status" value="1"/>
</dbReference>
<feature type="region of interest" description="Disordered" evidence="2">
    <location>
        <begin position="363"/>
        <end position="417"/>
    </location>
</feature>
<dbReference type="Pfam" id="PF00533">
    <property type="entry name" value="BRCT"/>
    <property type="match status" value="1"/>
</dbReference>
<dbReference type="SUPFAM" id="SSF52113">
    <property type="entry name" value="BRCT domain"/>
    <property type="match status" value="4"/>
</dbReference>
<feature type="region of interest" description="Disordered" evidence="2">
    <location>
        <begin position="246"/>
        <end position="283"/>
    </location>
</feature>
<dbReference type="PANTHER" id="PTHR13561">
    <property type="entry name" value="DNA REPLICATION REGULATOR DPB11-RELATED"/>
    <property type="match status" value="1"/>
</dbReference>
<dbReference type="Pfam" id="PF12738">
    <property type="entry name" value="PTCB-BRCT"/>
    <property type="match status" value="1"/>
</dbReference>
<name>A0AAD7F3I9_9AGAR</name>
<evidence type="ECO:0000259" key="3">
    <source>
        <dbReference type="PROSITE" id="PS50172"/>
    </source>
</evidence>
<accession>A0AAD7F3I9</accession>
<feature type="domain" description="BRCT" evidence="3">
    <location>
        <begin position="146"/>
        <end position="246"/>
    </location>
</feature>
<comment type="caution">
    <text evidence="4">The sequence shown here is derived from an EMBL/GenBank/DDBJ whole genome shotgun (WGS) entry which is preliminary data.</text>
</comment>
<dbReference type="InterPro" id="IPR036420">
    <property type="entry name" value="BRCT_dom_sf"/>
</dbReference>
<evidence type="ECO:0000313" key="5">
    <source>
        <dbReference type="Proteomes" id="UP001218218"/>
    </source>
</evidence>
<feature type="compositionally biased region" description="Basic and acidic residues" evidence="2">
    <location>
        <begin position="616"/>
        <end position="636"/>
    </location>
</feature>
<feature type="domain" description="BRCT" evidence="3">
    <location>
        <begin position="55"/>
        <end position="127"/>
    </location>
</feature>
<dbReference type="InterPro" id="IPR059215">
    <property type="entry name" value="BRCT2_TopBP1-like"/>
</dbReference>
<feature type="domain" description="BRCT" evidence="3">
    <location>
        <begin position="523"/>
        <end position="604"/>
    </location>
</feature>
<dbReference type="Proteomes" id="UP001218218">
    <property type="component" value="Unassembled WGS sequence"/>
</dbReference>
<dbReference type="PROSITE" id="PS50172">
    <property type="entry name" value="BRCT"/>
    <property type="match status" value="4"/>
</dbReference>
<feature type="compositionally biased region" description="Basic residues" evidence="2">
    <location>
        <begin position="843"/>
        <end position="854"/>
    </location>
</feature>
<dbReference type="CDD" id="cd00027">
    <property type="entry name" value="BRCT"/>
    <property type="match status" value="2"/>
</dbReference>